<evidence type="ECO:0000313" key="1">
    <source>
        <dbReference type="EMBL" id="CAB1369125.1"/>
    </source>
</evidence>
<protein>
    <submittedName>
        <fullName evidence="1">Uncharacterized protein</fullName>
    </submittedName>
</protein>
<name>A0A6S6XXR4_9PROT</name>
<gene>
    <name evidence="1" type="ORF">DENOEST_1960</name>
</gene>
<reference evidence="1 2" key="1">
    <citation type="submission" date="2020-03" db="EMBL/GenBank/DDBJ databases">
        <authorList>
            <consortium name="Genoscope - CEA"/>
            <person name="William W."/>
        </authorList>
    </citation>
    <scope>NUCLEOTIDE SEQUENCE [LARGE SCALE GENOMIC DNA]</scope>
    <source>
        <strain evidence="2">DSM 16959</strain>
    </source>
</reference>
<accession>A0A6S6XXR4</accession>
<proteinExistence type="predicted"/>
<sequence>MLDLLNDFSSRISNQLFNEPLGLVIFDR</sequence>
<dbReference type="AlphaFoldDB" id="A0A6S6XXR4"/>
<dbReference type="Proteomes" id="UP000515733">
    <property type="component" value="Chromosome"/>
</dbReference>
<keyword evidence="2" id="KW-1185">Reference proteome</keyword>
<evidence type="ECO:0000313" key="2">
    <source>
        <dbReference type="Proteomes" id="UP000515733"/>
    </source>
</evidence>
<dbReference type="EMBL" id="LR778301">
    <property type="protein sequence ID" value="CAB1369125.1"/>
    <property type="molecule type" value="Genomic_DNA"/>
</dbReference>
<dbReference type="KEGG" id="doe:DENOEST_1960"/>
<organism evidence="1 2">
    <name type="scientific">Denitratisoma oestradiolicum</name>
    <dbReference type="NCBI Taxonomy" id="311182"/>
    <lineage>
        <taxon>Bacteria</taxon>
        <taxon>Pseudomonadati</taxon>
        <taxon>Pseudomonadota</taxon>
        <taxon>Betaproteobacteria</taxon>
        <taxon>Nitrosomonadales</taxon>
        <taxon>Sterolibacteriaceae</taxon>
        <taxon>Denitratisoma</taxon>
    </lineage>
</organism>